<keyword evidence="1" id="KW-0479">Metal-binding</keyword>
<dbReference type="Proteomes" id="UP000649617">
    <property type="component" value="Unassembled WGS sequence"/>
</dbReference>
<evidence type="ECO:0000313" key="3">
    <source>
        <dbReference type="EMBL" id="CAE7395504.1"/>
    </source>
</evidence>
<keyword evidence="4" id="KW-1185">Reference proteome</keyword>
<sequence length="267" mass="27450">MSLPARLWSPSSVLAQEFARSTSALLTRCPPERYVAPSTHGIIEPAVGEAIPESLPEPNFSEAAADVAEAPGVEPLDSSTGPASGVGSNFLVGFFSGAMNSFFAPERHAAEQQGGAAASMVTHGVVLTAAWLVSRSAPCRGVADVIGSALQRVPVLGTGLVGASIQMVVGAQLGEYVGHKLGQLRGKVLGTATAADSSSDVFDMYLSDMCVLCHEGFGDGSHCVAALDCGHACLCWGGCVDQWAASGQRICPVCRHEGARVVARVRG</sequence>
<dbReference type="SUPFAM" id="SSF57850">
    <property type="entry name" value="RING/U-box"/>
    <property type="match status" value="1"/>
</dbReference>
<feature type="domain" description="RING-type" evidence="2">
    <location>
        <begin position="210"/>
        <end position="255"/>
    </location>
</feature>
<dbReference type="EMBL" id="CAJNIZ010017224">
    <property type="protein sequence ID" value="CAE7395504.1"/>
    <property type="molecule type" value="Genomic_DNA"/>
</dbReference>
<comment type="caution">
    <text evidence="3">The sequence shown here is derived from an EMBL/GenBank/DDBJ whole genome shotgun (WGS) entry which is preliminary data.</text>
</comment>
<evidence type="ECO:0000259" key="2">
    <source>
        <dbReference type="PROSITE" id="PS50089"/>
    </source>
</evidence>
<keyword evidence="1" id="KW-0862">Zinc</keyword>
<dbReference type="GO" id="GO:0008270">
    <property type="term" value="F:zinc ion binding"/>
    <property type="evidence" value="ECO:0007669"/>
    <property type="project" value="UniProtKB-KW"/>
</dbReference>
<dbReference type="OrthoDB" id="430084at2759"/>
<dbReference type="InterPro" id="IPR013083">
    <property type="entry name" value="Znf_RING/FYVE/PHD"/>
</dbReference>
<dbReference type="Pfam" id="PF13639">
    <property type="entry name" value="zf-RING_2"/>
    <property type="match status" value="1"/>
</dbReference>
<dbReference type="Gene3D" id="3.30.40.10">
    <property type="entry name" value="Zinc/RING finger domain, C3HC4 (zinc finger)"/>
    <property type="match status" value="1"/>
</dbReference>
<evidence type="ECO:0000313" key="4">
    <source>
        <dbReference type="Proteomes" id="UP000649617"/>
    </source>
</evidence>
<organism evidence="3 4">
    <name type="scientific">Symbiodinium pilosum</name>
    <name type="common">Dinoflagellate</name>
    <dbReference type="NCBI Taxonomy" id="2952"/>
    <lineage>
        <taxon>Eukaryota</taxon>
        <taxon>Sar</taxon>
        <taxon>Alveolata</taxon>
        <taxon>Dinophyceae</taxon>
        <taxon>Suessiales</taxon>
        <taxon>Symbiodiniaceae</taxon>
        <taxon>Symbiodinium</taxon>
    </lineage>
</organism>
<reference evidence="3" key="1">
    <citation type="submission" date="2021-02" db="EMBL/GenBank/DDBJ databases">
        <authorList>
            <person name="Dougan E. K."/>
            <person name="Rhodes N."/>
            <person name="Thang M."/>
            <person name="Chan C."/>
        </authorList>
    </citation>
    <scope>NUCLEOTIDE SEQUENCE</scope>
</reference>
<accession>A0A812QNB1</accession>
<dbReference type="AlphaFoldDB" id="A0A812QNB1"/>
<dbReference type="PROSITE" id="PS50089">
    <property type="entry name" value="ZF_RING_2"/>
    <property type="match status" value="1"/>
</dbReference>
<evidence type="ECO:0000256" key="1">
    <source>
        <dbReference type="PROSITE-ProRule" id="PRU00175"/>
    </source>
</evidence>
<protein>
    <recommendedName>
        <fullName evidence="2">RING-type domain-containing protein</fullName>
    </recommendedName>
</protein>
<gene>
    <name evidence="3" type="ORF">SPIL2461_LOCUS9732</name>
</gene>
<dbReference type="InterPro" id="IPR001841">
    <property type="entry name" value="Znf_RING"/>
</dbReference>
<proteinExistence type="predicted"/>
<keyword evidence="1" id="KW-0863">Zinc-finger</keyword>
<name>A0A812QNB1_SYMPI</name>